<dbReference type="RefSeq" id="WP_237344242.1">
    <property type="nucleotide sequence ID" value="NZ_JABWGX010000003.1"/>
</dbReference>
<dbReference type="Gene3D" id="3.40.1410.10">
    <property type="entry name" value="Chorismate lyase-like"/>
    <property type="match status" value="1"/>
</dbReference>
<evidence type="ECO:0000256" key="3">
    <source>
        <dbReference type="ARBA" id="ARBA00023163"/>
    </source>
</evidence>
<feature type="domain" description="HTH gntR-type" evidence="4">
    <location>
        <begin position="39"/>
        <end position="107"/>
    </location>
</feature>
<keyword evidence="1" id="KW-0805">Transcription regulation</keyword>
<dbReference type="Pfam" id="PF00392">
    <property type="entry name" value="GntR"/>
    <property type="match status" value="1"/>
</dbReference>
<dbReference type="SUPFAM" id="SSF64288">
    <property type="entry name" value="Chorismate lyase-like"/>
    <property type="match status" value="1"/>
</dbReference>
<dbReference type="InterPro" id="IPR036390">
    <property type="entry name" value="WH_DNA-bd_sf"/>
</dbReference>
<dbReference type="InterPro" id="IPR028978">
    <property type="entry name" value="Chorismate_lyase_/UTRA_dom_sf"/>
</dbReference>
<evidence type="ECO:0000313" key="5">
    <source>
        <dbReference type="EMBL" id="MDQ0503435.1"/>
    </source>
</evidence>
<gene>
    <name evidence="5" type="ORF">QOZ94_000205</name>
</gene>
<dbReference type="PANTHER" id="PTHR44846">
    <property type="entry name" value="MANNOSYL-D-GLYCERATE TRANSPORT/METABOLISM SYSTEM REPRESSOR MNGR-RELATED"/>
    <property type="match status" value="1"/>
</dbReference>
<dbReference type="SMART" id="SM00345">
    <property type="entry name" value="HTH_GNTR"/>
    <property type="match status" value="1"/>
</dbReference>
<keyword evidence="6" id="KW-1185">Reference proteome</keyword>
<dbReference type="InterPro" id="IPR050679">
    <property type="entry name" value="Bact_HTH_transcr_reg"/>
</dbReference>
<comment type="caution">
    <text evidence="5">The sequence shown here is derived from an EMBL/GenBank/DDBJ whole genome shotgun (WGS) entry which is preliminary data.</text>
</comment>
<reference evidence="5 6" key="1">
    <citation type="submission" date="2023-07" db="EMBL/GenBank/DDBJ databases">
        <title>Genomic Encyclopedia of Type Strains, Phase IV (KMG-IV): sequencing the most valuable type-strain genomes for metagenomic binning, comparative biology and taxonomic classification.</title>
        <authorList>
            <person name="Goeker M."/>
        </authorList>
    </citation>
    <scope>NUCLEOTIDE SEQUENCE [LARGE SCALE GENOMIC DNA]</scope>
    <source>
        <strain evidence="5 6">DSM 3770</strain>
    </source>
</reference>
<dbReference type="PROSITE" id="PS50949">
    <property type="entry name" value="HTH_GNTR"/>
    <property type="match status" value="1"/>
</dbReference>
<sequence length="273" mass="29924">MPPSEPVSERRGAAAQTCAEERKGFGVRGRADAAKAPRVPKYLELKEWLLRGVLEGRFCAGSALPSENELAQTFQVSRITVRQALDLLRATGLVTSHQGKGYFVRGISALQDLGRLQGFGEMMEPLGIATRSEVLSAAMVEAPAQVARALNVKRGEEVVKIERLRIAAGVTMSVDLSYFPLDVGRPLLALDLQRVDVFKLIETDLKIEIGFADITMSVVEADVELCADLPLKPGAPVIHIERLTHAMDGRPIDFENLYAPAGSHRFKARIPRW</sequence>
<protein>
    <submittedName>
        <fullName evidence="5">GntR family transcriptional regulator</fullName>
    </submittedName>
</protein>
<dbReference type="InterPro" id="IPR011663">
    <property type="entry name" value="UTRA"/>
</dbReference>
<keyword evidence="2" id="KW-0238">DNA-binding</keyword>
<evidence type="ECO:0000256" key="2">
    <source>
        <dbReference type="ARBA" id="ARBA00023125"/>
    </source>
</evidence>
<dbReference type="Gene3D" id="1.10.10.10">
    <property type="entry name" value="Winged helix-like DNA-binding domain superfamily/Winged helix DNA-binding domain"/>
    <property type="match status" value="1"/>
</dbReference>
<dbReference type="InterPro" id="IPR000524">
    <property type="entry name" value="Tscrpt_reg_HTH_GntR"/>
</dbReference>
<evidence type="ECO:0000313" key="6">
    <source>
        <dbReference type="Proteomes" id="UP001241747"/>
    </source>
</evidence>
<dbReference type="SMART" id="SM00866">
    <property type="entry name" value="UTRA"/>
    <property type="match status" value="1"/>
</dbReference>
<evidence type="ECO:0000259" key="4">
    <source>
        <dbReference type="PROSITE" id="PS50949"/>
    </source>
</evidence>
<dbReference type="Proteomes" id="UP001241747">
    <property type="component" value="Unassembled WGS sequence"/>
</dbReference>
<dbReference type="CDD" id="cd07377">
    <property type="entry name" value="WHTH_GntR"/>
    <property type="match status" value="1"/>
</dbReference>
<dbReference type="EMBL" id="JAUSVY010000001">
    <property type="protein sequence ID" value="MDQ0503435.1"/>
    <property type="molecule type" value="Genomic_DNA"/>
</dbReference>
<organism evidence="5 6">
    <name type="scientific">Xanthobacter agilis</name>
    <dbReference type="NCBI Taxonomy" id="47492"/>
    <lineage>
        <taxon>Bacteria</taxon>
        <taxon>Pseudomonadati</taxon>
        <taxon>Pseudomonadota</taxon>
        <taxon>Alphaproteobacteria</taxon>
        <taxon>Hyphomicrobiales</taxon>
        <taxon>Xanthobacteraceae</taxon>
        <taxon>Xanthobacter</taxon>
    </lineage>
</organism>
<evidence type="ECO:0000256" key="1">
    <source>
        <dbReference type="ARBA" id="ARBA00023015"/>
    </source>
</evidence>
<dbReference type="PANTHER" id="PTHR44846:SF1">
    <property type="entry name" value="MANNOSYL-D-GLYCERATE TRANSPORT_METABOLISM SYSTEM REPRESSOR MNGR-RELATED"/>
    <property type="match status" value="1"/>
</dbReference>
<proteinExistence type="predicted"/>
<name>A0ABU0L8G8_XANAG</name>
<dbReference type="Pfam" id="PF07702">
    <property type="entry name" value="UTRA"/>
    <property type="match status" value="1"/>
</dbReference>
<dbReference type="PRINTS" id="PR00035">
    <property type="entry name" value="HTHGNTR"/>
</dbReference>
<keyword evidence="3" id="KW-0804">Transcription</keyword>
<accession>A0ABU0L8G8</accession>
<dbReference type="SUPFAM" id="SSF46785">
    <property type="entry name" value="Winged helix' DNA-binding domain"/>
    <property type="match status" value="1"/>
</dbReference>
<dbReference type="InterPro" id="IPR036388">
    <property type="entry name" value="WH-like_DNA-bd_sf"/>
</dbReference>